<dbReference type="PANTHER" id="PTHR11011">
    <property type="entry name" value="MALE STERILITY PROTEIN 2-RELATED"/>
    <property type="match status" value="1"/>
</dbReference>
<dbReference type="GO" id="GO:0035336">
    <property type="term" value="P:long-chain fatty-acyl-CoA metabolic process"/>
    <property type="evidence" value="ECO:0007669"/>
    <property type="project" value="TreeGrafter"/>
</dbReference>
<organism evidence="2 3">
    <name type="scientific">Planococcus massiliensis</name>
    <dbReference type="NCBI Taxonomy" id="1499687"/>
    <lineage>
        <taxon>Bacteria</taxon>
        <taxon>Bacillati</taxon>
        <taxon>Bacillota</taxon>
        <taxon>Bacilli</taxon>
        <taxon>Bacillales</taxon>
        <taxon>Caryophanaceae</taxon>
        <taxon>Planococcus</taxon>
    </lineage>
</organism>
<reference evidence="2 3" key="1">
    <citation type="submission" date="2014-09" db="EMBL/GenBank/DDBJ databases">
        <authorList>
            <person name="Urmite Genomes Urmite Genomes"/>
        </authorList>
    </citation>
    <scope>NUCLEOTIDE SEQUENCE [LARGE SCALE GENOMIC DNA]</scope>
    <source>
        <strain evidence="2 3">ES2</strain>
    </source>
</reference>
<dbReference type="AlphaFoldDB" id="A0A098ELY7"/>
<dbReference type="SUPFAM" id="SSF51735">
    <property type="entry name" value="NAD(P)-binding Rossmann-fold domains"/>
    <property type="match status" value="1"/>
</dbReference>
<proteinExistence type="predicted"/>
<accession>A0A098ELY7</accession>
<evidence type="ECO:0000313" key="2">
    <source>
        <dbReference type="EMBL" id="CEG22301.1"/>
    </source>
</evidence>
<dbReference type="CDD" id="cd05263">
    <property type="entry name" value="MupV_like_SDR_e"/>
    <property type="match status" value="1"/>
</dbReference>
<dbReference type="Pfam" id="PF07993">
    <property type="entry name" value="NAD_binding_4"/>
    <property type="match status" value="1"/>
</dbReference>
<dbReference type="EMBL" id="CCXS01000001">
    <property type="protein sequence ID" value="CEG22301.1"/>
    <property type="molecule type" value="Genomic_DNA"/>
</dbReference>
<protein>
    <submittedName>
        <fullName evidence="2">Short chain dehydrogenase</fullName>
    </submittedName>
</protein>
<dbReference type="RefSeq" id="WP_052651005.1">
    <property type="nucleotide sequence ID" value="NZ_CCXS01000001.1"/>
</dbReference>
<dbReference type="PANTHER" id="PTHR11011:SF45">
    <property type="entry name" value="FATTY ACYL-COA REDUCTASE CG8306-RELATED"/>
    <property type="match status" value="1"/>
</dbReference>
<dbReference type="GO" id="GO:0080019">
    <property type="term" value="F:alcohol-forming very long-chain fatty acyl-CoA reductase activity"/>
    <property type="evidence" value="ECO:0007669"/>
    <property type="project" value="InterPro"/>
</dbReference>
<dbReference type="OrthoDB" id="9807212at2"/>
<dbReference type="InterPro" id="IPR036291">
    <property type="entry name" value="NAD(P)-bd_dom_sf"/>
</dbReference>
<keyword evidence="3" id="KW-1185">Reference proteome</keyword>
<dbReference type="InterPro" id="IPR013120">
    <property type="entry name" value="FAR_NAD-bd"/>
</dbReference>
<evidence type="ECO:0000259" key="1">
    <source>
        <dbReference type="Pfam" id="PF07993"/>
    </source>
</evidence>
<name>A0A098ELY7_9BACL</name>
<sequence length="359" mass="40924">MEEIVFTGFPGFIASQLIRTVLKKETSAAAIVLPTEMEKAKKEAIEIQRLTRCEPIRLMQGDITKEGLGLNDADAAFLKEKEVVFWHLAAIYDLAVPREIAWKVNVEGTKNVNRFVSELPRLKRYMYFSTAYVAGDREGTLYENELIRPKNFKNFYEETKFEAELLVEAMKKAYPVTIIRPGIVRGNSETGETIKFDGPYFFLNMIDRLRKLPIIPYIGRSTAFINVVPVDYILKASVYLSNHKEAEGKTVHLTDPSPHPVEEVYRKMVQEITGKTPKLRLPHAVAALSLKSVSLQRFLGVEAETLDYLTWNAHFDTAIAQRLLEGSDIVCADFLETIPAMVRFYELHKFNKNFHVTIG</sequence>
<evidence type="ECO:0000313" key="3">
    <source>
        <dbReference type="Proteomes" id="UP000043699"/>
    </source>
</evidence>
<gene>
    <name evidence="2" type="ORF">BN1080_01226</name>
</gene>
<dbReference type="STRING" id="1499687.BN1080_01226"/>
<dbReference type="Gene3D" id="3.40.50.720">
    <property type="entry name" value="NAD(P)-binding Rossmann-like Domain"/>
    <property type="match status" value="1"/>
</dbReference>
<feature type="domain" description="Thioester reductase (TE)" evidence="1">
    <location>
        <begin position="7"/>
        <end position="236"/>
    </location>
</feature>
<dbReference type="InterPro" id="IPR026055">
    <property type="entry name" value="FAR"/>
</dbReference>
<dbReference type="Proteomes" id="UP000043699">
    <property type="component" value="Unassembled WGS sequence"/>
</dbReference>